<name>A0A7G2CNB6_9TRYP</name>
<dbReference type="SMART" id="SM01026">
    <property type="entry name" value="Beach"/>
    <property type="match status" value="1"/>
</dbReference>
<evidence type="ECO:0000313" key="2">
    <source>
        <dbReference type="EMBL" id="CAD2220829.1"/>
    </source>
</evidence>
<organism evidence="2 3">
    <name type="scientific">Angomonas deanei</name>
    <dbReference type="NCBI Taxonomy" id="59799"/>
    <lineage>
        <taxon>Eukaryota</taxon>
        <taxon>Discoba</taxon>
        <taxon>Euglenozoa</taxon>
        <taxon>Kinetoplastea</taxon>
        <taxon>Metakinetoplastina</taxon>
        <taxon>Trypanosomatida</taxon>
        <taxon>Trypanosomatidae</taxon>
        <taxon>Strigomonadinae</taxon>
        <taxon>Angomonas</taxon>
    </lineage>
</organism>
<dbReference type="SUPFAM" id="SSF69322">
    <property type="entry name" value="Tricorn protease domain 2"/>
    <property type="match status" value="1"/>
</dbReference>
<protein>
    <submittedName>
        <fullName evidence="2">Beige/BEACH domain containing protein, putative</fullName>
    </submittedName>
</protein>
<feature type="domain" description="BEACH" evidence="1">
    <location>
        <begin position="172"/>
        <end position="460"/>
    </location>
</feature>
<dbReference type="PANTHER" id="PTHR13743">
    <property type="entry name" value="BEIGE/BEACH-RELATED"/>
    <property type="match status" value="1"/>
</dbReference>
<dbReference type="VEuPathDB" id="TriTrypDB:ADEAN_000835200"/>
<gene>
    <name evidence="2" type="ORF">ADEAN_000835200</name>
</gene>
<evidence type="ECO:0000259" key="1">
    <source>
        <dbReference type="PROSITE" id="PS50197"/>
    </source>
</evidence>
<reference evidence="2 3" key="1">
    <citation type="submission" date="2020-08" db="EMBL/GenBank/DDBJ databases">
        <authorList>
            <person name="Newling K."/>
            <person name="Davey J."/>
            <person name="Forrester S."/>
        </authorList>
    </citation>
    <scope>NUCLEOTIDE SEQUENCE [LARGE SCALE GENOMIC DNA]</scope>
    <source>
        <strain evidence="3">Crithidia deanei Carvalho (ATCC PRA-265)</strain>
    </source>
</reference>
<dbReference type="Pfam" id="PF02138">
    <property type="entry name" value="Beach"/>
    <property type="match status" value="1"/>
</dbReference>
<dbReference type="InterPro" id="IPR036372">
    <property type="entry name" value="BEACH_dom_sf"/>
</dbReference>
<sequence>MKEIDITETDLQFSCASVQEGFSEDKPTPLQKVAGEGKWHFRCSSPSFHQVLESVLLHKSADKLMMRREMAIRSRLGDSFSFPVRRLFPLREQRGVLYFTGRYLVFEPLARMRNSDIVRVKIDSVDHVLPRDLIAEETGLDFYSVSELMFSVRFFSASERANGIRIMGKKYNIQPLSIDFRRAFNLWQSGKMSNFAYLTLLNKLAGRNPLDLAQFPVMPWILSDYESESIDLSLPSVYRDLGKPVGCLNPQKIKHLEEKSHFLTEMEEERYLYSTHYSSAGAVAYFTVRAHPEYMLTLQNGRLDHPQRIFESLGAAWNSVLNHDGDVKELIPAFYTKEFLPLFSNDLSFSLGVKDNGERVAQSLRLPKWAKTPEQFVEIHQSALESDFVSDHLHLWIDLVFGFKQDGTEAVLSKNTFHPYCYMQNIANEPNADKAKTMRQHAHEFGVTPNKLFYTAHPRRQDESGDLPILTAQAKRVANCELPTEDMVKVVESLHSAETHIEWSTKETSLEVVNSFPYSSTSPTFLVPYDLNGTVLLLMGHEDRRGFSLYNGSTGEKTRVFPDFPSTIDAVELVSDCALLFSNTSAYLFSFTQERIVNQFPYIFEANTVWTVCDPLNHRLLVVNEEDTMMIFDVTGGVTEHGLQSPSLASQFPSKPRGATCGSDGTFYALVDSGELLNCDDASPTVLFRVDAEVADDAEGLLVLPDTVTVATPTAINCYSRKGELLHALRLRALSHVCFSGNVGVAVVSVEQDKFFVVKFTEVATVIVELSDPPVGFVCTNHRCIVDVSTRGICTIRRIL</sequence>
<dbReference type="InterPro" id="IPR000409">
    <property type="entry name" value="BEACH_dom"/>
</dbReference>
<dbReference type="PANTHER" id="PTHR13743:SF123">
    <property type="entry name" value="PROTEIN FAN"/>
    <property type="match status" value="1"/>
</dbReference>
<dbReference type="SUPFAM" id="SSF81837">
    <property type="entry name" value="BEACH domain"/>
    <property type="match status" value="1"/>
</dbReference>
<evidence type="ECO:0000313" key="3">
    <source>
        <dbReference type="Proteomes" id="UP000515908"/>
    </source>
</evidence>
<dbReference type="Proteomes" id="UP000515908">
    <property type="component" value="Chromosome 18"/>
</dbReference>
<dbReference type="Gene3D" id="1.10.1540.10">
    <property type="entry name" value="BEACH domain"/>
    <property type="match status" value="1"/>
</dbReference>
<dbReference type="AlphaFoldDB" id="A0A7G2CNB6"/>
<dbReference type="EMBL" id="LR877162">
    <property type="protein sequence ID" value="CAD2220829.1"/>
    <property type="molecule type" value="Genomic_DNA"/>
</dbReference>
<proteinExistence type="predicted"/>
<keyword evidence="3" id="KW-1185">Reference proteome</keyword>
<dbReference type="InterPro" id="IPR050865">
    <property type="entry name" value="BEACH_Domain"/>
</dbReference>
<accession>A0A7G2CNB6</accession>
<dbReference type="CDD" id="cd06071">
    <property type="entry name" value="Beach"/>
    <property type="match status" value="1"/>
</dbReference>
<dbReference type="PROSITE" id="PS50197">
    <property type="entry name" value="BEACH"/>
    <property type="match status" value="1"/>
</dbReference>